<name>T1AIH5_9ZZZZ</name>
<dbReference type="SUPFAM" id="SSF53756">
    <property type="entry name" value="UDP-Glycosyltransferase/glycogen phosphorylase"/>
    <property type="match status" value="1"/>
</dbReference>
<reference evidence="2" key="1">
    <citation type="submission" date="2013-08" db="EMBL/GenBank/DDBJ databases">
        <authorList>
            <person name="Mendez C."/>
            <person name="Richter M."/>
            <person name="Ferrer M."/>
            <person name="Sanchez J."/>
        </authorList>
    </citation>
    <scope>NUCLEOTIDE SEQUENCE</scope>
</reference>
<proteinExistence type="predicted"/>
<organism evidence="2">
    <name type="scientific">mine drainage metagenome</name>
    <dbReference type="NCBI Taxonomy" id="410659"/>
    <lineage>
        <taxon>unclassified sequences</taxon>
        <taxon>metagenomes</taxon>
        <taxon>ecological metagenomes</taxon>
    </lineage>
</organism>
<reference evidence="2" key="2">
    <citation type="journal article" date="2014" name="ISME J.">
        <title>Microbial stratification in low pH oxic and suboxic macroscopic growths along an acid mine drainage.</title>
        <authorList>
            <person name="Mendez-Garcia C."/>
            <person name="Mesa V."/>
            <person name="Sprenger R.R."/>
            <person name="Richter M."/>
            <person name="Diez M.S."/>
            <person name="Solano J."/>
            <person name="Bargiela R."/>
            <person name="Golyshina O.V."/>
            <person name="Manteca A."/>
            <person name="Ramos J.L."/>
            <person name="Gallego J.R."/>
            <person name="Llorente I."/>
            <person name="Martins Dos Santos V.A."/>
            <person name="Jensen O.N."/>
            <person name="Pelaez A.I."/>
            <person name="Sanchez J."/>
            <person name="Ferrer M."/>
        </authorList>
    </citation>
    <scope>NUCLEOTIDE SEQUENCE</scope>
</reference>
<dbReference type="Gene3D" id="3.40.50.2000">
    <property type="entry name" value="Glycogen Phosphorylase B"/>
    <property type="match status" value="2"/>
</dbReference>
<comment type="caution">
    <text evidence="2">The sequence shown here is derived from an EMBL/GenBank/DDBJ whole genome shotgun (WGS) entry which is preliminary data.</text>
</comment>
<feature type="domain" description="Glycosyltransferase subfamily 4-like N-terminal" evidence="1">
    <location>
        <begin position="15"/>
        <end position="193"/>
    </location>
</feature>
<evidence type="ECO:0000259" key="1">
    <source>
        <dbReference type="Pfam" id="PF13439"/>
    </source>
</evidence>
<dbReference type="GO" id="GO:0016758">
    <property type="term" value="F:hexosyltransferase activity"/>
    <property type="evidence" value="ECO:0007669"/>
    <property type="project" value="TreeGrafter"/>
</dbReference>
<dbReference type="InterPro" id="IPR028098">
    <property type="entry name" value="Glyco_trans_4-like_N"/>
</dbReference>
<accession>T1AIH5</accession>
<dbReference type="EMBL" id="AUZY01009514">
    <property type="protein sequence ID" value="EQD41800.1"/>
    <property type="molecule type" value="Genomic_DNA"/>
</dbReference>
<dbReference type="InterPro" id="IPR050194">
    <property type="entry name" value="Glycosyltransferase_grp1"/>
</dbReference>
<dbReference type="PANTHER" id="PTHR45947">
    <property type="entry name" value="SULFOQUINOVOSYL TRANSFERASE SQD2"/>
    <property type="match status" value="1"/>
</dbReference>
<sequence>MEIAFFTDSYPPMRDGVSQVTGGLARRLVALGHRVRVFAPQLENGRGYREEEVDGVAVARFPSVAVPLYGQYRWPVFPWGAARRARGAGTADVIHVHTPGGLGSAGFLAARRFGRPLVGTFHTNLRAMAEAVPPKFLVPQFFRIAWWWNLGLYWRCDVATAPSTAARDDLERSVRKPFLRAVEVIPNGVDVEQFRPGFASPDWRARCGLGGAPLLTYLGRLTVDKGVHRFLDAVADVAATRDVVAVVGGVGPEEPRVRARLRDDPRLAGRVRYIGPVAEAEKPALLGQSDIFVLPSTSDTSSIALLEAMACGAAVVAPDAGGAAELVEDGVTGRRVSVQIPGSLASVLGELVDDPAARHALAERGRAQVVRAGSLDTMARRFITLYAHLLEARSVHARRPAR</sequence>
<keyword evidence="2" id="KW-0808">Transferase</keyword>
<gene>
    <name evidence="2" type="ORF">B1B_14370</name>
</gene>
<dbReference type="Pfam" id="PF13439">
    <property type="entry name" value="Glyco_transf_4"/>
    <property type="match status" value="1"/>
</dbReference>
<evidence type="ECO:0000313" key="2">
    <source>
        <dbReference type="EMBL" id="EQD41800.1"/>
    </source>
</evidence>
<dbReference type="PANTHER" id="PTHR45947:SF3">
    <property type="entry name" value="SULFOQUINOVOSYL TRANSFERASE SQD2"/>
    <property type="match status" value="1"/>
</dbReference>
<dbReference type="Pfam" id="PF13692">
    <property type="entry name" value="Glyco_trans_1_4"/>
    <property type="match status" value="1"/>
</dbReference>
<protein>
    <submittedName>
        <fullName evidence="2">Glycosyltransferase</fullName>
    </submittedName>
</protein>
<dbReference type="AlphaFoldDB" id="T1AIH5"/>